<dbReference type="PANTHER" id="PTHR21726:SF29">
    <property type="entry name" value="EXPRESSED PROTEIN"/>
    <property type="match status" value="1"/>
</dbReference>
<feature type="compositionally biased region" description="Polar residues" evidence="1">
    <location>
        <begin position="65"/>
        <end position="81"/>
    </location>
</feature>
<evidence type="ECO:0000313" key="3">
    <source>
        <dbReference type="Proteomes" id="UP000316621"/>
    </source>
</evidence>
<proteinExistence type="predicted"/>
<evidence type="ECO:0000313" key="2">
    <source>
        <dbReference type="EMBL" id="RZC52814.1"/>
    </source>
</evidence>
<sequence length="89" mass="9396">MGADKNSSKSGGGGYVGGFLQLFDWNGKSRKKLLAKSQEGAKQGKRNVANLPTSRFRLMDEDENGASSIRGSSDYSCASSATDEDGNVT</sequence>
<dbReference type="PANTHER" id="PTHR21726">
    <property type="entry name" value="PHOSPHATIDYLINOSITOL N-ACETYLGLUCOSAMINYLTRANSFERASE SUBUNIT P DOWN SYNDROME CRITICAL REGION PROTEIN 5 -RELATED"/>
    <property type="match status" value="1"/>
</dbReference>
<organism evidence="2 3">
    <name type="scientific">Papaver somniferum</name>
    <name type="common">Opium poppy</name>
    <dbReference type="NCBI Taxonomy" id="3469"/>
    <lineage>
        <taxon>Eukaryota</taxon>
        <taxon>Viridiplantae</taxon>
        <taxon>Streptophyta</taxon>
        <taxon>Embryophyta</taxon>
        <taxon>Tracheophyta</taxon>
        <taxon>Spermatophyta</taxon>
        <taxon>Magnoliopsida</taxon>
        <taxon>Ranunculales</taxon>
        <taxon>Papaveraceae</taxon>
        <taxon>Papaveroideae</taxon>
        <taxon>Papaver</taxon>
    </lineage>
</organism>
<accession>A0A4Y7IVC7</accession>
<dbReference type="Proteomes" id="UP000316621">
    <property type="component" value="Chromosome 2"/>
</dbReference>
<gene>
    <name evidence="2" type="ORF">C5167_021241</name>
</gene>
<dbReference type="AlphaFoldDB" id="A0A4Y7IVC7"/>
<reference evidence="2 3" key="1">
    <citation type="journal article" date="2018" name="Science">
        <title>The opium poppy genome and morphinan production.</title>
        <authorList>
            <person name="Guo L."/>
            <person name="Winzer T."/>
            <person name="Yang X."/>
            <person name="Li Y."/>
            <person name="Ning Z."/>
            <person name="He Z."/>
            <person name="Teodor R."/>
            <person name="Lu Y."/>
            <person name="Bowser T.A."/>
            <person name="Graham I.A."/>
            <person name="Ye K."/>
        </authorList>
    </citation>
    <scope>NUCLEOTIDE SEQUENCE [LARGE SCALE GENOMIC DNA]</scope>
    <source>
        <strain evidence="3">cv. HN1</strain>
        <tissue evidence="2">Leaves</tissue>
    </source>
</reference>
<dbReference type="EMBL" id="CM010716">
    <property type="protein sequence ID" value="RZC52814.1"/>
    <property type="molecule type" value="Genomic_DNA"/>
</dbReference>
<dbReference type="Gramene" id="RZC52814">
    <property type="protein sequence ID" value="RZC52814"/>
    <property type="gene ID" value="C5167_021241"/>
</dbReference>
<keyword evidence="3" id="KW-1185">Reference proteome</keyword>
<dbReference type="STRING" id="3469.A0A4Y7IVC7"/>
<evidence type="ECO:0000256" key="1">
    <source>
        <dbReference type="SAM" id="MobiDB-lite"/>
    </source>
</evidence>
<name>A0A4Y7IVC7_PAPSO</name>
<protein>
    <submittedName>
        <fullName evidence="2">Uncharacterized protein</fullName>
    </submittedName>
</protein>
<feature type="region of interest" description="Disordered" evidence="1">
    <location>
        <begin position="34"/>
        <end position="89"/>
    </location>
</feature>